<protein>
    <submittedName>
        <fullName evidence="2">Uncharacterized protein</fullName>
    </submittedName>
</protein>
<reference evidence="2" key="1">
    <citation type="journal article" date="2022" name="Microorganisms">
        <title>Two New Species of Filamentous Sulfur Bacteria of the Genus Thiothrix, Thiothrix winogradskyi sp. nov. and 'Candidatus Thiothrix sulfatifontis' sp. nov.</title>
        <authorList>
            <person name="Ravin N.V."/>
            <person name="Rossetti S."/>
            <person name="Beletsky A.V."/>
            <person name="Kadnikov V.V."/>
            <person name="Rudenko T.S."/>
            <person name="Smolyakov D.D."/>
            <person name="Moskvitina M.I."/>
            <person name="Gureeva M.V."/>
            <person name="Mardanov A.V."/>
            <person name="Grabovich M.Y."/>
        </authorList>
    </citation>
    <scope>NUCLEOTIDE SEQUENCE</scope>
    <source>
        <strain evidence="2">CT3</strain>
    </source>
</reference>
<evidence type="ECO:0000313" key="3">
    <source>
        <dbReference type="Proteomes" id="UP001054801"/>
    </source>
</evidence>
<sequence>MTDLNPTIEELVVVCELRMQRNLRKVGSVCHEWVFPYSTKFNRTDTDLTKTMLAEARNQLDEFESLLERLEQLNQAVLKVRD</sequence>
<keyword evidence="1" id="KW-0175">Coiled coil</keyword>
<dbReference type="EMBL" id="CP091244">
    <property type="protein sequence ID" value="UJS24791.1"/>
    <property type="molecule type" value="Genomic_DNA"/>
</dbReference>
<gene>
    <name evidence="2" type="ORF">L2Y54_01775</name>
</gene>
<dbReference type="RefSeq" id="WP_236499488.1">
    <property type="nucleotide sequence ID" value="NZ_CP091244.1"/>
</dbReference>
<keyword evidence="3" id="KW-1185">Reference proteome</keyword>
<organism evidence="2 3">
    <name type="scientific">Thiothrix winogradskyi</name>
    <dbReference type="NCBI Taxonomy" id="96472"/>
    <lineage>
        <taxon>Bacteria</taxon>
        <taxon>Pseudomonadati</taxon>
        <taxon>Pseudomonadota</taxon>
        <taxon>Gammaproteobacteria</taxon>
        <taxon>Thiotrichales</taxon>
        <taxon>Thiotrichaceae</taxon>
        <taxon>Thiothrix</taxon>
    </lineage>
</organism>
<evidence type="ECO:0000313" key="2">
    <source>
        <dbReference type="EMBL" id="UJS24791.1"/>
    </source>
</evidence>
<accession>A0ABY3T1Y2</accession>
<evidence type="ECO:0000256" key="1">
    <source>
        <dbReference type="SAM" id="Coils"/>
    </source>
</evidence>
<name>A0ABY3T1Y2_9GAMM</name>
<proteinExistence type="predicted"/>
<dbReference type="Proteomes" id="UP001054801">
    <property type="component" value="Chromosome"/>
</dbReference>
<feature type="coiled-coil region" evidence="1">
    <location>
        <begin position="53"/>
        <end position="80"/>
    </location>
</feature>